<accession>A0AAD6YQY4</accession>
<gene>
    <name evidence="2" type="ORF">GGX14DRAFT_99815</name>
</gene>
<sequence length="521" mass="58844">MSNVQLPEDVWRYIASFIPHKHLVTLLSVNKTFYDIALDARYREIRWDKLDKNMTRSLARLQTPSIAARVRRLHVRAWFIEYLNQKETLTTLASYVAISMQWMARHLGLPSALTTTGKYCTADGILASMTEAVRLMTSVTEYSFEWRDLAPTTGTMCFLATARTAFGVSLRKLSLHAQLSYFSSLLSTVDFDNPEELELFFDYDHNHIGTDNTHILRDTVAPFINQFQRSLNGLKISSASKADVSPLFHALQTFPRLRKFAVLVAFDTAHMSDLGGTVHILRGTLSSVEITRALQGGTVAPGSYNTWARFSAALAADSAILAQVQVLKLPALHGAFDFTRACLQRAADTLTSLYLSDYFMRQHEFAALVQMFAHRPLDARLRSLHIGLSYITIEVFDHLSRHMPGLQKLYLVLLDGLVWQAAFRTAILPDVKPFCQVLSSRLYHDWKLEDLGIWEQRFVDTPISKSGEMKLMENLACRIPSVCMLKGVPLLLAQRKPQGLSAGVEINYEIRTEKFEAAVEC</sequence>
<comment type="caution">
    <text evidence="2">The sequence shown here is derived from an EMBL/GenBank/DDBJ whole genome shotgun (WGS) entry which is preliminary data.</text>
</comment>
<protein>
    <recommendedName>
        <fullName evidence="1">F-box domain-containing protein</fullName>
    </recommendedName>
</protein>
<organism evidence="2 3">
    <name type="scientific">Mycena pura</name>
    <dbReference type="NCBI Taxonomy" id="153505"/>
    <lineage>
        <taxon>Eukaryota</taxon>
        <taxon>Fungi</taxon>
        <taxon>Dikarya</taxon>
        <taxon>Basidiomycota</taxon>
        <taxon>Agaricomycotina</taxon>
        <taxon>Agaricomycetes</taxon>
        <taxon>Agaricomycetidae</taxon>
        <taxon>Agaricales</taxon>
        <taxon>Marasmiineae</taxon>
        <taxon>Mycenaceae</taxon>
        <taxon>Mycena</taxon>
    </lineage>
</organism>
<dbReference type="AlphaFoldDB" id="A0AAD6YQY4"/>
<keyword evidence="3" id="KW-1185">Reference proteome</keyword>
<dbReference type="EMBL" id="JARJCW010000003">
    <property type="protein sequence ID" value="KAJ7226939.1"/>
    <property type="molecule type" value="Genomic_DNA"/>
</dbReference>
<dbReference type="InterPro" id="IPR036047">
    <property type="entry name" value="F-box-like_dom_sf"/>
</dbReference>
<dbReference type="InterPro" id="IPR032675">
    <property type="entry name" value="LRR_dom_sf"/>
</dbReference>
<dbReference type="CDD" id="cd09917">
    <property type="entry name" value="F-box_SF"/>
    <property type="match status" value="1"/>
</dbReference>
<dbReference type="Proteomes" id="UP001219525">
    <property type="component" value="Unassembled WGS sequence"/>
</dbReference>
<dbReference type="PROSITE" id="PS50181">
    <property type="entry name" value="FBOX"/>
    <property type="match status" value="1"/>
</dbReference>
<name>A0AAD6YQY4_9AGAR</name>
<dbReference type="InterPro" id="IPR001810">
    <property type="entry name" value="F-box_dom"/>
</dbReference>
<evidence type="ECO:0000313" key="3">
    <source>
        <dbReference type="Proteomes" id="UP001219525"/>
    </source>
</evidence>
<evidence type="ECO:0000313" key="2">
    <source>
        <dbReference type="EMBL" id="KAJ7226939.1"/>
    </source>
</evidence>
<dbReference type="SUPFAM" id="SSF81383">
    <property type="entry name" value="F-box domain"/>
    <property type="match status" value="1"/>
</dbReference>
<dbReference type="Gene3D" id="3.80.10.10">
    <property type="entry name" value="Ribonuclease Inhibitor"/>
    <property type="match status" value="1"/>
</dbReference>
<evidence type="ECO:0000259" key="1">
    <source>
        <dbReference type="PROSITE" id="PS50181"/>
    </source>
</evidence>
<dbReference type="Pfam" id="PF00646">
    <property type="entry name" value="F-box"/>
    <property type="match status" value="1"/>
</dbReference>
<proteinExistence type="predicted"/>
<feature type="domain" description="F-box" evidence="1">
    <location>
        <begin position="1"/>
        <end position="50"/>
    </location>
</feature>
<reference evidence="2" key="1">
    <citation type="submission" date="2023-03" db="EMBL/GenBank/DDBJ databases">
        <title>Massive genome expansion in bonnet fungi (Mycena s.s.) driven by repeated elements and novel gene families across ecological guilds.</title>
        <authorList>
            <consortium name="Lawrence Berkeley National Laboratory"/>
            <person name="Harder C.B."/>
            <person name="Miyauchi S."/>
            <person name="Viragh M."/>
            <person name="Kuo A."/>
            <person name="Thoen E."/>
            <person name="Andreopoulos B."/>
            <person name="Lu D."/>
            <person name="Skrede I."/>
            <person name="Drula E."/>
            <person name="Henrissat B."/>
            <person name="Morin E."/>
            <person name="Kohler A."/>
            <person name="Barry K."/>
            <person name="LaButti K."/>
            <person name="Morin E."/>
            <person name="Salamov A."/>
            <person name="Lipzen A."/>
            <person name="Mereny Z."/>
            <person name="Hegedus B."/>
            <person name="Baldrian P."/>
            <person name="Stursova M."/>
            <person name="Weitz H."/>
            <person name="Taylor A."/>
            <person name="Grigoriev I.V."/>
            <person name="Nagy L.G."/>
            <person name="Martin F."/>
            <person name="Kauserud H."/>
        </authorList>
    </citation>
    <scope>NUCLEOTIDE SEQUENCE</scope>
    <source>
        <strain evidence="2">9144</strain>
    </source>
</reference>